<dbReference type="Proteomes" id="UP001187192">
    <property type="component" value="Unassembled WGS sequence"/>
</dbReference>
<dbReference type="InterPro" id="IPR000048">
    <property type="entry name" value="IQ_motif_EF-hand-BS"/>
</dbReference>
<feature type="compositionally biased region" description="Basic and acidic residues" evidence="4">
    <location>
        <begin position="64"/>
        <end position="73"/>
    </location>
</feature>
<dbReference type="GO" id="GO:0005516">
    <property type="term" value="F:calmodulin binding"/>
    <property type="evidence" value="ECO:0007669"/>
    <property type="project" value="UniProtKB-KW"/>
</dbReference>
<comment type="caution">
    <text evidence="6">The sequence shown here is derived from an EMBL/GenBank/DDBJ whole genome shotgun (WGS) entry which is preliminary data.</text>
</comment>
<feature type="region of interest" description="Disordered" evidence="4">
    <location>
        <begin position="400"/>
        <end position="421"/>
    </location>
</feature>
<evidence type="ECO:0000256" key="2">
    <source>
        <dbReference type="ARBA" id="ARBA00024341"/>
    </source>
</evidence>
<feature type="compositionally biased region" description="Basic residues" evidence="4">
    <location>
        <begin position="32"/>
        <end position="43"/>
    </location>
</feature>
<protein>
    <recommendedName>
        <fullName evidence="5">DUF4005 domain-containing protein</fullName>
    </recommendedName>
</protein>
<accession>A0AA88DF42</accession>
<evidence type="ECO:0000313" key="7">
    <source>
        <dbReference type="Proteomes" id="UP001187192"/>
    </source>
</evidence>
<gene>
    <name evidence="6" type="ORF">TIFTF001_005827</name>
</gene>
<keyword evidence="7" id="KW-1185">Reference proteome</keyword>
<feature type="compositionally biased region" description="Basic and acidic residues" evidence="4">
    <location>
        <begin position="18"/>
        <end position="31"/>
    </location>
</feature>
<feature type="region of interest" description="Disordered" evidence="4">
    <location>
        <begin position="1"/>
        <end position="149"/>
    </location>
</feature>
<dbReference type="Pfam" id="PF13178">
    <property type="entry name" value="DUF4005"/>
    <property type="match status" value="1"/>
</dbReference>
<dbReference type="CDD" id="cd23767">
    <property type="entry name" value="IQCD"/>
    <property type="match status" value="1"/>
</dbReference>
<dbReference type="SMART" id="SM00015">
    <property type="entry name" value="IQ"/>
    <property type="match status" value="1"/>
</dbReference>
<proteinExistence type="inferred from homology"/>
<feature type="domain" description="DUF4005" evidence="5">
    <location>
        <begin position="425"/>
        <end position="517"/>
    </location>
</feature>
<name>A0AA88DF42_FICCA</name>
<comment type="subunit">
    <text evidence="3">Binds to multiple calmodulin (CaM) in the presence of Ca(2+) and CaM-like proteins.</text>
</comment>
<reference evidence="6" key="1">
    <citation type="submission" date="2023-07" db="EMBL/GenBank/DDBJ databases">
        <title>draft genome sequence of fig (Ficus carica).</title>
        <authorList>
            <person name="Takahashi T."/>
            <person name="Nishimura K."/>
        </authorList>
    </citation>
    <scope>NUCLEOTIDE SEQUENCE</scope>
</reference>
<evidence type="ECO:0000256" key="1">
    <source>
        <dbReference type="ARBA" id="ARBA00022860"/>
    </source>
</evidence>
<sequence>MGKKGSWFSAIKRVFTPHSKEKPVNDLEKKAAKEKKKKGLGKLRHGESNSFIPIFREPSSIEKIFGDFEREQQRITLRPPPSPEQPKSTPPFVPHRVATPRASSPRVASPRVASPRAPSPRAVSPRAPSPRVASPRAVSPRAASPRIVHHHHREISYRPEPTLRHHHASATKIQAAYRGYTARRSFRALKGLVRLQGVVRGQNVKRQTMSAMKYMQLLVRVQSQIQSRRIQMLENQARRQAQYKDAENGFGKWNLGDASEAGNEDWDDSVLTKEEVEARMQRKVGAIVKRERAMAYAYSHQLWKASPKSAQTPLSDIRAGGFPWWYNWLERQLPPPSNPPETPNIMKTFQLTPPRPNSELKKSPRPPFTSKNQRQFAFETSLDTPTPRSSKSTIVFPTTRMSSARTPTPSRTPLANATSSKYMRPRASIGAESPFDIKDDESLTSCPPFSVPNYMNPTMSAKAKVRASSNPKERFMATPSSDYSKRRLSFPLTQGIGSFKWNKGSFFSNSDSNNNNNNDMSSARTLDKHQSLHSVGNVSVDSTVSLPAAVGRKPFNRFV</sequence>
<feature type="region of interest" description="Disordered" evidence="4">
    <location>
        <begin position="335"/>
        <end position="373"/>
    </location>
</feature>
<evidence type="ECO:0000256" key="4">
    <source>
        <dbReference type="SAM" id="MobiDB-lite"/>
    </source>
</evidence>
<feature type="compositionally biased region" description="Pro residues" evidence="4">
    <location>
        <begin position="78"/>
        <end position="93"/>
    </location>
</feature>
<dbReference type="Pfam" id="PF00612">
    <property type="entry name" value="IQ"/>
    <property type="match status" value="1"/>
</dbReference>
<dbReference type="EMBL" id="BTGU01000006">
    <property type="protein sequence ID" value="GMN36204.1"/>
    <property type="molecule type" value="Genomic_DNA"/>
</dbReference>
<dbReference type="PANTHER" id="PTHR32295:SF113">
    <property type="entry name" value="PROTEIN IQ-DOMAIN 14"/>
    <property type="match status" value="1"/>
</dbReference>
<comment type="similarity">
    <text evidence="2">Belongs to the IQD family.</text>
</comment>
<dbReference type="AlphaFoldDB" id="A0AA88DF42"/>
<dbReference type="PROSITE" id="PS50096">
    <property type="entry name" value="IQ"/>
    <property type="match status" value="1"/>
</dbReference>
<feature type="compositionally biased region" description="Low complexity" evidence="4">
    <location>
        <begin position="100"/>
        <end position="146"/>
    </location>
</feature>
<evidence type="ECO:0000256" key="3">
    <source>
        <dbReference type="ARBA" id="ARBA00024378"/>
    </source>
</evidence>
<dbReference type="PANTHER" id="PTHR32295">
    <property type="entry name" value="IQ-DOMAIN 5-RELATED"/>
    <property type="match status" value="1"/>
</dbReference>
<dbReference type="InterPro" id="IPR025064">
    <property type="entry name" value="DUF4005"/>
</dbReference>
<evidence type="ECO:0000313" key="6">
    <source>
        <dbReference type="EMBL" id="GMN36204.1"/>
    </source>
</evidence>
<keyword evidence="1" id="KW-0112">Calmodulin-binding</keyword>
<organism evidence="6 7">
    <name type="scientific">Ficus carica</name>
    <name type="common">Common fig</name>
    <dbReference type="NCBI Taxonomy" id="3494"/>
    <lineage>
        <taxon>Eukaryota</taxon>
        <taxon>Viridiplantae</taxon>
        <taxon>Streptophyta</taxon>
        <taxon>Embryophyta</taxon>
        <taxon>Tracheophyta</taxon>
        <taxon>Spermatophyta</taxon>
        <taxon>Magnoliopsida</taxon>
        <taxon>eudicotyledons</taxon>
        <taxon>Gunneridae</taxon>
        <taxon>Pentapetalae</taxon>
        <taxon>rosids</taxon>
        <taxon>fabids</taxon>
        <taxon>Rosales</taxon>
        <taxon>Moraceae</taxon>
        <taxon>Ficeae</taxon>
        <taxon>Ficus</taxon>
    </lineage>
</organism>
<evidence type="ECO:0000259" key="5">
    <source>
        <dbReference type="Pfam" id="PF13178"/>
    </source>
</evidence>